<protein>
    <submittedName>
        <fullName evidence="1">Alpha/beta fold hydrolase</fullName>
    </submittedName>
</protein>
<keyword evidence="2" id="KW-1185">Reference proteome</keyword>
<proteinExistence type="predicted"/>
<accession>A0ACC6P3J9</accession>
<keyword evidence="1" id="KW-0378">Hydrolase</keyword>
<comment type="caution">
    <text evidence="1">The sequence shown here is derived from an EMBL/GenBank/DDBJ whole genome shotgun (WGS) entry which is preliminary data.</text>
</comment>
<reference evidence="1" key="1">
    <citation type="submission" date="2023-10" db="EMBL/GenBank/DDBJ databases">
        <title>Amphibacter perezi, gen. nov., sp. nov. a novel taxa of the family Comamonadaceae, class Betaproteobacteria isolated from the skin microbiota of Pelophylax perezi from different populations.</title>
        <authorList>
            <person name="Costa S."/>
            <person name="Proenca D.N."/>
            <person name="Lopes I."/>
            <person name="Morais P.V."/>
        </authorList>
    </citation>
    <scope>NUCLEOTIDE SEQUENCE</scope>
    <source>
        <strain evidence="1">SL12-8</strain>
    </source>
</reference>
<dbReference type="Proteomes" id="UP001364695">
    <property type="component" value="Unassembled WGS sequence"/>
</dbReference>
<evidence type="ECO:0000313" key="2">
    <source>
        <dbReference type="Proteomes" id="UP001364695"/>
    </source>
</evidence>
<organism evidence="1 2">
    <name type="scientific">Amphibiibacter pelophylacis</name>
    <dbReference type="NCBI Taxonomy" id="1799477"/>
    <lineage>
        <taxon>Bacteria</taxon>
        <taxon>Pseudomonadati</taxon>
        <taxon>Pseudomonadota</taxon>
        <taxon>Betaproteobacteria</taxon>
        <taxon>Burkholderiales</taxon>
        <taxon>Sphaerotilaceae</taxon>
        <taxon>Amphibiibacter</taxon>
    </lineage>
</organism>
<evidence type="ECO:0000313" key="1">
    <source>
        <dbReference type="EMBL" id="MEJ7138787.1"/>
    </source>
</evidence>
<name>A0ACC6P3J9_9BURK</name>
<dbReference type="EMBL" id="JAWDIE010000015">
    <property type="protein sequence ID" value="MEJ7138787.1"/>
    <property type="molecule type" value="Genomic_DNA"/>
</dbReference>
<gene>
    <name evidence="1" type="ORF">RV045_10175</name>
</gene>
<sequence>MAAALPLVLLPGTLCNASLWQRLSLPPGVEALTPDCRYATSAADAARLVLARAPQRFALAGMSMGGATALEIVAQAPQRVLGLALISSHAGADLPGRAAGRTELLEQAREHGLVWLIRDKLWSSYVHPSRLRDRALQDLVVAMALEQGLDAYAAQLQLLGRRTDHHATLSAYKGPVLIAAGRDDALCPPPLQTAMLAACPQAEHLVLAQCGHLSPLEAPIALGQALGEGLGGLVGRG</sequence>